<keyword evidence="2" id="KW-1185">Reference proteome</keyword>
<organism evidence="1 2">
    <name type="scientific">Potamilus streckersoni</name>
    <dbReference type="NCBI Taxonomy" id="2493646"/>
    <lineage>
        <taxon>Eukaryota</taxon>
        <taxon>Metazoa</taxon>
        <taxon>Spiralia</taxon>
        <taxon>Lophotrochozoa</taxon>
        <taxon>Mollusca</taxon>
        <taxon>Bivalvia</taxon>
        <taxon>Autobranchia</taxon>
        <taxon>Heteroconchia</taxon>
        <taxon>Palaeoheterodonta</taxon>
        <taxon>Unionida</taxon>
        <taxon>Unionoidea</taxon>
        <taxon>Unionidae</taxon>
        <taxon>Ambleminae</taxon>
        <taxon>Lampsilini</taxon>
        <taxon>Potamilus</taxon>
    </lineage>
</organism>
<evidence type="ECO:0000313" key="2">
    <source>
        <dbReference type="Proteomes" id="UP001195483"/>
    </source>
</evidence>
<sequence>MGRNIKYSKETSEVPAQKTINVACTRMIENPALEKHPRLCKSLCPAGAGENNLRDYGNGMIGIEQGSLKRVEIQCTQVCLQDKVRNVRTVDLYLIPGNCEETMNQMTPVEYAE</sequence>
<dbReference type="Proteomes" id="UP001195483">
    <property type="component" value="Unassembled WGS sequence"/>
</dbReference>
<reference evidence="1" key="3">
    <citation type="submission" date="2023-05" db="EMBL/GenBank/DDBJ databases">
        <authorList>
            <person name="Smith C.H."/>
        </authorList>
    </citation>
    <scope>NUCLEOTIDE SEQUENCE</scope>
    <source>
        <strain evidence="1">CHS0354</strain>
        <tissue evidence="1">Mantle</tissue>
    </source>
</reference>
<comment type="caution">
    <text evidence="1">The sequence shown here is derived from an EMBL/GenBank/DDBJ whole genome shotgun (WGS) entry which is preliminary data.</text>
</comment>
<evidence type="ECO:0000313" key="1">
    <source>
        <dbReference type="EMBL" id="KAK3595945.1"/>
    </source>
</evidence>
<reference evidence="1" key="1">
    <citation type="journal article" date="2021" name="Genome Biol. Evol.">
        <title>A High-Quality Reference Genome for a Parasitic Bivalve with Doubly Uniparental Inheritance (Bivalvia: Unionida).</title>
        <authorList>
            <person name="Smith C.H."/>
        </authorList>
    </citation>
    <scope>NUCLEOTIDE SEQUENCE</scope>
    <source>
        <strain evidence="1">CHS0354</strain>
    </source>
</reference>
<proteinExistence type="predicted"/>
<gene>
    <name evidence="1" type="ORF">CHS0354_032456</name>
</gene>
<reference evidence="1" key="2">
    <citation type="journal article" date="2021" name="Genome Biol. Evol.">
        <title>Developing a high-quality reference genome for a parasitic bivalve with doubly uniparental inheritance (Bivalvia: Unionida).</title>
        <authorList>
            <person name="Smith C.H."/>
        </authorList>
    </citation>
    <scope>NUCLEOTIDE SEQUENCE</scope>
    <source>
        <strain evidence="1">CHS0354</strain>
        <tissue evidence="1">Mantle</tissue>
    </source>
</reference>
<protein>
    <submittedName>
        <fullName evidence="1">Uncharacterized protein</fullName>
    </submittedName>
</protein>
<name>A0AAE0SQR9_9BIVA</name>
<dbReference type="EMBL" id="JAEAOA010001917">
    <property type="protein sequence ID" value="KAK3595945.1"/>
    <property type="molecule type" value="Genomic_DNA"/>
</dbReference>
<dbReference type="AlphaFoldDB" id="A0AAE0SQR9"/>
<accession>A0AAE0SQR9</accession>